<accession>A0AAD9UXP5</accession>
<name>A0AAD9UXP5_ACRCE</name>
<dbReference type="InterPro" id="IPR035892">
    <property type="entry name" value="C2_domain_sf"/>
</dbReference>
<feature type="domain" description="C2" evidence="3">
    <location>
        <begin position="262"/>
        <end position="386"/>
    </location>
</feature>
<feature type="region of interest" description="Disordered" evidence="1">
    <location>
        <begin position="193"/>
        <end position="276"/>
    </location>
</feature>
<dbReference type="GO" id="GO:0030276">
    <property type="term" value="F:clathrin binding"/>
    <property type="evidence" value="ECO:0007669"/>
    <property type="project" value="TreeGrafter"/>
</dbReference>
<dbReference type="Gene3D" id="2.60.40.150">
    <property type="entry name" value="C2 domain"/>
    <property type="match status" value="2"/>
</dbReference>
<dbReference type="GO" id="GO:0098793">
    <property type="term" value="C:presynapse"/>
    <property type="evidence" value="ECO:0007669"/>
    <property type="project" value="GOC"/>
</dbReference>
<dbReference type="Proteomes" id="UP001249851">
    <property type="component" value="Unassembled WGS sequence"/>
</dbReference>
<gene>
    <name evidence="4" type="ORF">P5673_024804</name>
</gene>
<sequence length="508" mass="56934">MNSSVAVAAGLATGIPVIVLVSIYVVYCCCCRKLEDRSQEPRLWRRDIHGCHDPYIPPFVPRIVQKFVQHSHHGTCKSSSATSIQTSPVEEKSFFSEDSGSYRTAPDDSSLPEKRHSLGSYEALNVPANRRTSVLQLSTSSGESSESIYEQRKSSDVKSPRNFPKSSSRSFEFVRPIPVKPLITITRVESRDDMNATKAQQAEHADPNGHSHSDSQVLPIRKPPKPSRSLDNVSVPLKSTHERKRSTDRSLGVAGRRKESVGGSGEDQSKKGAPAKIPVNIPSQILQARELPARDLRNNTSSPYVRVYALPSRRHNHRTTVIENNLHPVWNELFIISGLTLSDIRQLALQFLVIHHQPVSRNVVIGEAILTLGKMDLSGDEVNVWKELRPHHFQNVRRTYSNCSFNPYVKVELFSANHRLAKKKTRIKKKTVNPKFAQTFNFDLGGKISLDHMTLMCTILVHDSSGCHERIGQVVLSTAAGDGPEFDHWSQVVCNPHCPIDQWHMIHE</sequence>
<dbReference type="GO" id="GO:0005886">
    <property type="term" value="C:plasma membrane"/>
    <property type="evidence" value="ECO:0007669"/>
    <property type="project" value="TreeGrafter"/>
</dbReference>
<dbReference type="GO" id="GO:0030424">
    <property type="term" value="C:axon"/>
    <property type="evidence" value="ECO:0007669"/>
    <property type="project" value="TreeGrafter"/>
</dbReference>
<evidence type="ECO:0000256" key="2">
    <source>
        <dbReference type="SAM" id="Phobius"/>
    </source>
</evidence>
<feature type="compositionally biased region" description="Low complexity" evidence="1">
    <location>
        <begin position="138"/>
        <end position="147"/>
    </location>
</feature>
<reference evidence="4" key="1">
    <citation type="journal article" date="2023" name="G3 (Bethesda)">
        <title>Whole genome assembly and annotation of the endangered Caribbean coral Acropora cervicornis.</title>
        <authorList>
            <person name="Selwyn J.D."/>
            <person name="Vollmer S.V."/>
        </authorList>
    </citation>
    <scope>NUCLEOTIDE SEQUENCE</scope>
    <source>
        <strain evidence="4">K2</strain>
    </source>
</reference>
<dbReference type="GO" id="GO:0005509">
    <property type="term" value="F:calcium ion binding"/>
    <property type="evidence" value="ECO:0007669"/>
    <property type="project" value="TreeGrafter"/>
</dbReference>
<evidence type="ECO:0000256" key="1">
    <source>
        <dbReference type="SAM" id="MobiDB-lite"/>
    </source>
</evidence>
<evidence type="ECO:0000313" key="4">
    <source>
        <dbReference type="EMBL" id="KAK2553819.1"/>
    </source>
</evidence>
<dbReference type="PANTHER" id="PTHR10024">
    <property type="entry name" value="SYNAPTOTAGMIN"/>
    <property type="match status" value="1"/>
</dbReference>
<dbReference type="PROSITE" id="PS50004">
    <property type="entry name" value="C2"/>
    <property type="match status" value="1"/>
</dbReference>
<feature type="compositionally biased region" description="Basic and acidic residues" evidence="1">
    <location>
        <begin position="149"/>
        <end position="159"/>
    </location>
</feature>
<dbReference type="GO" id="GO:0006906">
    <property type="term" value="P:vesicle fusion"/>
    <property type="evidence" value="ECO:0007669"/>
    <property type="project" value="TreeGrafter"/>
</dbReference>
<dbReference type="GO" id="GO:0005544">
    <property type="term" value="F:calcium-dependent phospholipid binding"/>
    <property type="evidence" value="ECO:0007669"/>
    <property type="project" value="TreeGrafter"/>
</dbReference>
<dbReference type="PANTHER" id="PTHR10024:SF344">
    <property type="entry name" value="SYNAPTOTAGMIN-7"/>
    <property type="match status" value="1"/>
</dbReference>
<dbReference type="GO" id="GO:0000149">
    <property type="term" value="F:SNARE binding"/>
    <property type="evidence" value="ECO:0007669"/>
    <property type="project" value="TreeGrafter"/>
</dbReference>
<dbReference type="Pfam" id="PF00168">
    <property type="entry name" value="C2"/>
    <property type="match status" value="2"/>
</dbReference>
<keyword evidence="2" id="KW-0472">Membrane</keyword>
<keyword evidence="2" id="KW-0812">Transmembrane</keyword>
<dbReference type="InterPro" id="IPR000008">
    <property type="entry name" value="C2_dom"/>
</dbReference>
<dbReference type="GO" id="GO:0070382">
    <property type="term" value="C:exocytic vesicle"/>
    <property type="evidence" value="ECO:0007669"/>
    <property type="project" value="TreeGrafter"/>
</dbReference>
<evidence type="ECO:0000313" key="5">
    <source>
        <dbReference type="Proteomes" id="UP001249851"/>
    </source>
</evidence>
<keyword evidence="2" id="KW-1133">Transmembrane helix</keyword>
<dbReference type="SUPFAM" id="SSF49562">
    <property type="entry name" value="C2 domain (Calcium/lipid-binding domain, CaLB)"/>
    <property type="match status" value="2"/>
</dbReference>
<keyword evidence="5" id="KW-1185">Reference proteome</keyword>
<organism evidence="4 5">
    <name type="scientific">Acropora cervicornis</name>
    <name type="common">Staghorn coral</name>
    <dbReference type="NCBI Taxonomy" id="6130"/>
    <lineage>
        <taxon>Eukaryota</taxon>
        <taxon>Metazoa</taxon>
        <taxon>Cnidaria</taxon>
        <taxon>Anthozoa</taxon>
        <taxon>Hexacorallia</taxon>
        <taxon>Scleractinia</taxon>
        <taxon>Astrocoeniina</taxon>
        <taxon>Acroporidae</taxon>
        <taxon>Acropora</taxon>
    </lineage>
</organism>
<feature type="region of interest" description="Disordered" evidence="1">
    <location>
        <begin position="94"/>
        <end position="115"/>
    </location>
</feature>
<reference evidence="4" key="2">
    <citation type="journal article" date="2023" name="Science">
        <title>Genomic signatures of disease resistance in endangered staghorn corals.</title>
        <authorList>
            <person name="Vollmer S.V."/>
            <person name="Selwyn J.D."/>
            <person name="Despard B.A."/>
            <person name="Roesel C.L."/>
        </authorList>
    </citation>
    <scope>NUCLEOTIDE SEQUENCE</scope>
    <source>
        <strain evidence="4">K2</strain>
    </source>
</reference>
<feature type="compositionally biased region" description="Basic and acidic residues" evidence="1">
    <location>
        <begin position="193"/>
        <end position="213"/>
    </location>
</feature>
<protein>
    <submittedName>
        <fullName evidence="4">Synaptotagmin-7</fullName>
    </submittedName>
</protein>
<dbReference type="AlphaFoldDB" id="A0AAD9UXP5"/>
<dbReference type="SMART" id="SM00239">
    <property type="entry name" value="C2"/>
    <property type="match status" value="2"/>
</dbReference>
<feature type="region of interest" description="Disordered" evidence="1">
    <location>
        <begin position="135"/>
        <end position="169"/>
    </location>
</feature>
<comment type="caution">
    <text evidence="4">The sequence shown here is derived from an EMBL/GenBank/DDBJ whole genome shotgun (WGS) entry which is preliminary data.</text>
</comment>
<dbReference type="EMBL" id="JARQWQ010000074">
    <property type="protein sequence ID" value="KAK2553819.1"/>
    <property type="molecule type" value="Genomic_DNA"/>
</dbReference>
<feature type="transmembrane region" description="Helical" evidence="2">
    <location>
        <begin position="7"/>
        <end position="27"/>
    </location>
</feature>
<evidence type="ECO:0000259" key="3">
    <source>
        <dbReference type="PROSITE" id="PS50004"/>
    </source>
</evidence>
<proteinExistence type="predicted"/>
<dbReference type="GO" id="GO:0048791">
    <property type="term" value="P:calcium ion-regulated exocytosis of neurotransmitter"/>
    <property type="evidence" value="ECO:0007669"/>
    <property type="project" value="TreeGrafter"/>
</dbReference>
<dbReference type="GO" id="GO:0001786">
    <property type="term" value="F:phosphatidylserine binding"/>
    <property type="evidence" value="ECO:0007669"/>
    <property type="project" value="TreeGrafter"/>
</dbReference>